<dbReference type="GO" id="GO:0003824">
    <property type="term" value="F:catalytic activity"/>
    <property type="evidence" value="ECO:0007669"/>
    <property type="project" value="InterPro"/>
</dbReference>
<reference evidence="5 6" key="1">
    <citation type="submission" date="2017-03" db="EMBL/GenBank/DDBJ databases">
        <title>Comparative genomics of honeybee gut symbionts reveal geographically distinct and subgroup specific antibiotic resistance.</title>
        <authorList>
            <person name="Ludvigsen J."/>
            <person name="Porcellato D."/>
            <person name="Labee-Lund T.M."/>
            <person name="Amdam G.V."/>
            <person name="Rudi K."/>
        </authorList>
    </citation>
    <scope>NUCLEOTIDE SEQUENCE [LARGE SCALE GENOMIC DNA]</scope>
    <source>
        <strain evidence="3 6">A-7-12</strain>
        <strain evidence="4 5">A-9-12</strain>
    </source>
</reference>
<accession>A0A242NG22</accession>
<evidence type="ECO:0000256" key="1">
    <source>
        <dbReference type="SAM" id="MobiDB-lite"/>
    </source>
</evidence>
<organism evidence="3 6">
    <name type="scientific">Gilliamella apicola</name>
    <dbReference type="NCBI Taxonomy" id="1196095"/>
    <lineage>
        <taxon>Bacteria</taxon>
        <taxon>Pseudomonadati</taxon>
        <taxon>Pseudomonadota</taxon>
        <taxon>Gammaproteobacteria</taxon>
        <taxon>Orbales</taxon>
        <taxon>Orbaceae</taxon>
        <taxon>Gilliamella</taxon>
    </lineage>
</organism>
<feature type="region of interest" description="Disordered" evidence="1">
    <location>
        <begin position="358"/>
        <end position="377"/>
    </location>
</feature>
<keyword evidence="5" id="KW-1185">Reference proteome</keyword>
<evidence type="ECO:0000313" key="5">
    <source>
        <dbReference type="Proteomes" id="UP000194800"/>
    </source>
</evidence>
<comment type="caution">
    <text evidence="3">The sequence shown here is derived from an EMBL/GenBank/DDBJ whole genome shotgun (WGS) entry which is preliminary data.</text>
</comment>
<protein>
    <recommendedName>
        <fullName evidence="2">PLD phosphodiesterase domain-containing protein</fullName>
    </recommendedName>
</protein>
<dbReference type="SUPFAM" id="SSF110849">
    <property type="entry name" value="ParB/Sulfiredoxin"/>
    <property type="match status" value="1"/>
</dbReference>
<dbReference type="PROSITE" id="PS50035">
    <property type="entry name" value="PLD"/>
    <property type="match status" value="1"/>
</dbReference>
<gene>
    <name evidence="4" type="ORF">B6C91_07485</name>
    <name evidence="3" type="ORF">B6D08_09775</name>
</gene>
<dbReference type="RefSeq" id="WP_086271900.1">
    <property type="nucleotide sequence ID" value="NZ_MZNE01000053.1"/>
</dbReference>
<proteinExistence type="predicted"/>
<dbReference type="InterPro" id="IPR001736">
    <property type="entry name" value="PLipase_D/transphosphatidylase"/>
</dbReference>
<evidence type="ECO:0000313" key="4">
    <source>
        <dbReference type="EMBL" id="OTQ09923.1"/>
    </source>
</evidence>
<dbReference type="OrthoDB" id="7656008at2"/>
<dbReference type="Proteomes" id="UP000194977">
    <property type="component" value="Unassembled WGS sequence"/>
</dbReference>
<evidence type="ECO:0000313" key="3">
    <source>
        <dbReference type="EMBL" id="OTP98790.1"/>
    </source>
</evidence>
<name>A0A242NG22_9GAMM</name>
<dbReference type="InterPro" id="IPR022304">
    <property type="entry name" value="ICE_PFGI_1_ParB"/>
</dbReference>
<dbReference type="EMBL" id="NART01000028">
    <property type="protein sequence ID" value="OTQ09923.1"/>
    <property type="molecule type" value="Genomic_DNA"/>
</dbReference>
<evidence type="ECO:0000259" key="2">
    <source>
        <dbReference type="PROSITE" id="PS50035"/>
    </source>
</evidence>
<evidence type="ECO:0000313" key="6">
    <source>
        <dbReference type="Proteomes" id="UP000194977"/>
    </source>
</evidence>
<sequence>MSGITNKNAEQLLASNFNKAGTIVEKLSDPLVITPMLLTLEQIKPYDHNPRQSRNPKYDEIKASIKERGLDAPPPVTRRPGDEQYMIRNGGNTRLEILWELWQETKNETFFRINTLFHPWTGEVTLLTGHLVEDELHGRLTYIDRAIAVVGAANVYKKEIGMDFTQSQLAQKLSHDGYPISQPTISQMMDTVNYLFPVIPQQLNNGMSRSLIEKVLRLRKIAKATWNKQNKINNVETEQSYTFDNLFIEVLSQYNDQPLDLNRYQDELIGRMSSIFECSYELIELEFNEKQARQRSLETPSTTTDDDFDEASLFANEPINIDNSDIELDETQILAITAPKRPLTPKVNTVTRTAVDGTDIGDKNQNQKAPILHNDDNEFIDNTPQTDGTFSQPPWIDTNTTPRLEQIQQLIDQYNHHSEPDSSEIIIQTIPMQSGVISPSSENLNDQDEIHQIDVLRQQIGQLLNEIVYTISDESFIVLTDKGLGFNCTKILSENKSVQTLIDLLQALLNQPPTMENEALLKLISLLTGLQSRNTEVVRLDDTSFIKLIRVFRLIRQYVDLTHDNGG</sequence>
<dbReference type="EMBL" id="NARP01000025">
    <property type="protein sequence ID" value="OTP98790.1"/>
    <property type="molecule type" value="Genomic_DNA"/>
</dbReference>
<feature type="domain" description="PLD phosphodiesterase" evidence="2">
    <location>
        <begin position="132"/>
        <end position="159"/>
    </location>
</feature>
<dbReference type="NCBIfam" id="TIGR03764">
    <property type="entry name" value="ICE_PFGI_1_parB"/>
    <property type="match status" value="1"/>
</dbReference>
<dbReference type="Proteomes" id="UP000194800">
    <property type="component" value="Unassembled WGS sequence"/>
</dbReference>
<dbReference type="InterPro" id="IPR036086">
    <property type="entry name" value="ParB/Sulfiredoxin_sf"/>
</dbReference>
<dbReference type="GO" id="GO:0006793">
    <property type="term" value="P:phosphorus metabolic process"/>
    <property type="evidence" value="ECO:0007669"/>
    <property type="project" value="UniProtKB-ARBA"/>
</dbReference>
<dbReference type="AlphaFoldDB" id="A0A242NG22"/>